<dbReference type="EC" id="2.7.1.144" evidence="6"/>
<dbReference type="EMBL" id="SSXO01000003">
    <property type="protein sequence ID" value="TIH99832.1"/>
    <property type="molecule type" value="Genomic_DNA"/>
</dbReference>
<dbReference type="Proteomes" id="UP000305165">
    <property type="component" value="Unassembled WGS sequence"/>
</dbReference>
<dbReference type="GO" id="GO:0005524">
    <property type="term" value="F:ATP binding"/>
    <property type="evidence" value="ECO:0007669"/>
    <property type="project" value="UniProtKB-KW"/>
</dbReference>
<dbReference type="SUPFAM" id="SSF53613">
    <property type="entry name" value="Ribokinase-like"/>
    <property type="match status" value="1"/>
</dbReference>
<gene>
    <name evidence="8" type="ORF">FAJ39_06435</name>
</gene>
<dbReference type="AlphaFoldDB" id="A0A4T2GLW8"/>
<dbReference type="PANTHER" id="PTHR46566:SF2">
    <property type="entry name" value="ATP-DEPENDENT 6-PHOSPHOFRUCTOKINASE ISOZYME 2"/>
    <property type="match status" value="1"/>
</dbReference>
<feature type="domain" description="Carbohydrate kinase PfkB" evidence="7">
    <location>
        <begin position="15"/>
        <end position="282"/>
    </location>
</feature>
<reference evidence="8 9" key="1">
    <citation type="submission" date="2019-04" db="EMBL/GenBank/DDBJ databases">
        <title>Genome analysis of Streptococcus suis strain WUSS424.</title>
        <authorList>
            <person name="Chen H."/>
            <person name="Gao X."/>
            <person name="Wu Z."/>
        </authorList>
    </citation>
    <scope>NUCLEOTIDE SEQUENCE [LARGE SCALE GENOMIC DNA]</scope>
    <source>
        <strain evidence="8 9">WUSS424</strain>
    </source>
</reference>
<dbReference type="Gene3D" id="3.40.1190.20">
    <property type="match status" value="1"/>
</dbReference>
<protein>
    <recommendedName>
        <fullName evidence="6">Tagatose-6-phosphate kinase</fullName>
        <ecNumber evidence="6">2.7.1.144</ecNumber>
    </recommendedName>
</protein>
<dbReference type="InterPro" id="IPR011611">
    <property type="entry name" value="PfkB_dom"/>
</dbReference>
<dbReference type="GO" id="GO:0009024">
    <property type="term" value="F:tagatose-6-phosphate kinase activity"/>
    <property type="evidence" value="ECO:0007669"/>
    <property type="project" value="UniProtKB-EC"/>
</dbReference>
<comment type="similarity">
    <text evidence="1">Belongs to the carbohydrate kinase pfkB family.</text>
</comment>
<dbReference type="UniPathway" id="UPA00704">
    <property type="reaction ID" value="UER00715"/>
</dbReference>
<evidence type="ECO:0000256" key="4">
    <source>
        <dbReference type="ARBA" id="ARBA00022777"/>
    </source>
</evidence>
<keyword evidence="3 6" id="KW-0547">Nucleotide-binding</keyword>
<keyword evidence="2 6" id="KW-0808">Transferase</keyword>
<evidence type="ECO:0000256" key="1">
    <source>
        <dbReference type="ARBA" id="ARBA00005380"/>
    </source>
</evidence>
<keyword evidence="4 8" id="KW-0418">Kinase</keyword>
<evidence type="ECO:0000313" key="9">
    <source>
        <dbReference type="Proteomes" id="UP000305165"/>
    </source>
</evidence>
<evidence type="ECO:0000256" key="2">
    <source>
        <dbReference type="ARBA" id="ARBA00022679"/>
    </source>
</evidence>
<dbReference type="GO" id="GO:0005988">
    <property type="term" value="P:lactose metabolic process"/>
    <property type="evidence" value="ECO:0007669"/>
    <property type="project" value="UniProtKB-KW"/>
</dbReference>
<dbReference type="GO" id="GO:2001059">
    <property type="term" value="P:D-tagatose 6-phosphate catabolic process"/>
    <property type="evidence" value="ECO:0007669"/>
    <property type="project" value="UniProtKB-UniPathway"/>
</dbReference>
<comment type="catalytic activity">
    <reaction evidence="6">
        <text>D-tagatofuranose 6-phosphate + ATP = D-tagatofuranose 1,6-bisphosphate + ADP + H(+)</text>
        <dbReference type="Rhea" id="RHEA:12420"/>
        <dbReference type="ChEBI" id="CHEBI:15378"/>
        <dbReference type="ChEBI" id="CHEBI:30616"/>
        <dbReference type="ChEBI" id="CHEBI:58694"/>
        <dbReference type="ChEBI" id="CHEBI:58695"/>
        <dbReference type="ChEBI" id="CHEBI:456216"/>
        <dbReference type="EC" id="2.7.1.144"/>
    </reaction>
</comment>
<dbReference type="PIRSF" id="PIRSF000535">
    <property type="entry name" value="1PFK/6PFK/LacC"/>
    <property type="match status" value="1"/>
</dbReference>
<dbReference type="Pfam" id="PF00294">
    <property type="entry name" value="PfkB"/>
    <property type="match status" value="1"/>
</dbReference>
<proteinExistence type="inferred from homology"/>
<organism evidence="8 9">
    <name type="scientific">Streptococcus suis</name>
    <dbReference type="NCBI Taxonomy" id="1307"/>
    <lineage>
        <taxon>Bacteria</taxon>
        <taxon>Bacillati</taxon>
        <taxon>Bacillota</taxon>
        <taxon>Bacilli</taxon>
        <taxon>Lactobacillales</taxon>
        <taxon>Streptococcaceae</taxon>
        <taxon>Streptococcus</taxon>
    </lineage>
</organism>
<keyword evidence="5 6" id="KW-0067">ATP-binding</keyword>
<keyword evidence="6" id="KW-0423">Lactose metabolism</keyword>
<sequence length="310" mass="34479">MIHLICPNPALDRTIIVDQLKKEIPNRPKEVRDFPGGKSFNVAYALRERGQADYCIHTILGGPIGDYIQALNTERQNPLVLTQHDRNTRICTIYLEEATGQVVLVYEKGLELTESLLTAFTDRLKESLSPGDFVVFSGSLMAGMPDDYIRRFIDEHPEVHTIVDTSGAALVQAYQAQPSLIKINNEELKDIYPDLDEQDPTAIENLLRHQVPHENLIVTLGSKGSLAKIGTRIFRVQSPKKITRNPIASGDFYLGVLVKGLVQNEAPEIYLAEAAAFATANCLNDFPEVHPHQFLSVLQEVAVEELANPS</sequence>
<dbReference type="PANTHER" id="PTHR46566">
    <property type="entry name" value="1-PHOSPHOFRUCTOKINASE-RELATED"/>
    <property type="match status" value="1"/>
</dbReference>
<comment type="caution">
    <text evidence="8">The sequence shown here is derived from an EMBL/GenBank/DDBJ whole genome shotgun (WGS) entry which is preliminary data.</text>
</comment>
<evidence type="ECO:0000256" key="3">
    <source>
        <dbReference type="ARBA" id="ARBA00022741"/>
    </source>
</evidence>
<dbReference type="OrthoDB" id="9801219at2"/>
<evidence type="ECO:0000259" key="7">
    <source>
        <dbReference type="Pfam" id="PF00294"/>
    </source>
</evidence>
<name>A0A4T2GLW8_STRSU</name>
<dbReference type="InterPro" id="IPR017583">
    <property type="entry name" value="Tagatose/fructose_Pkinase"/>
</dbReference>
<comment type="similarity">
    <text evidence="6">Belongs to the carbohydrate kinase PfkB family. LacC subfamily.</text>
</comment>
<accession>A0A4T2GLW8</accession>
<evidence type="ECO:0000256" key="6">
    <source>
        <dbReference type="PIRNR" id="PIRNR000535"/>
    </source>
</evidence>
<comment type="pathway">
    <text evidence="6">Carbohydrate metabolism; D-tagatose 6-phosphate degradation; D-glyceraldehyde 3-phosphate and glycerone phosphate from D-tagatose 6-phosphate: step 1/2.</text>
</comment>
<evidence type="ECO:0000256" key="5">
    <source>
        <dbReference type="ARBA" id="ARBA00022840"/>
    </source>
</evidence>
<dbReference type="InterPro" id="IPR029056">
    <property type="entry name" value="Ribokinase-like"/>
</dbReference>
<evidence type="ECO:0000313" key="8">
    <source>
        <dbReference type="EMBL" id="TIH99832.1"/>
    </source>
</evidence>